<feature type="transmembrane region" description="Helical" evidence="5">
    <location>
        <begin position="115"/>
        <end position="134"/>
    </location>
</feature>
<dbReference type="AlphaFoldDB" id="A0A5C5YL42"/>
<dbReference type="Pfam" id="PF06271">
    <property type="entry name" value="RDD"/>
    <property type="match status" value="1"/>
</dbReference>
<evidence type="ECO:0000256" key="3">
    <source>
        <dbReference type="ARBA" id="ARBA00022989"/>
    </source>
</evidence>
<keyword evidence="8" id="KW-1185">Reference proteome</keyword>
<evidence type="ECO:0000313" key="7">
    <source>
        <dbReference type="EMBL" id="TWT75564.1"/>
    </source>
</evidence>
<dbReference type="RefSeq" id="WP_146588438.1">
    <property type="nucleotide sequence ID" value="NZ_SJPO01000007.1"/>
</dbReference>
<keyword evidence="3 5" id="KW-1133">Transmembrane helix</keyword>
<comment type="caution">
    <text evidence="7">The sequence shown here is derived from an EMBL/GenBank/DDBJ whole genome shotgun (WGS) entry which is preliminary data.</text>
</comment>
<name>A0A5C5YL42_9BACT</name>
<evidence type="ECO:0000256" key="2">
    <source>
        <dbReference type="ARBA" id="ARBA00022692"/>
    </source>
</evidence>
<feature type="transmembrane region" description="Helical" evidence="5">
    <location>
        <begin position="60"/>
        <end position="81"/>
    </location>
</feature>
<evidence type="ECO:0000256" key="1">
    <source>
        <dbReference type="ARBA" id="ARBA00004141"/>
    </source>
</evidence>
<reference evidence="7 8" key="1">
    <citation type="submission" date="2019-02" db="EMBL/GenBank/DDBJ databases">
        <title>Deep-cultivation of Planctomycetes and their phenomic and genomic characterization uncovers novel biology.</title>
        <authorList>
            <person name="Wiegand S."/>
            <person name="Jogler M."/>
            <person name="Boedeker C."/>
            <person name="Pinto D."/>
            <person name="Vollmers J."/>
            <person name="Rivas-Marin E."/>
            <person name="Kohn T."/>
            <person name="Peeters S.H."/>
            <person name="Heuer A."/>
            <person name="Rast P."/>
            <person name="Oberbeckmann S."/>
            <person name="Bunk B."/>
            <person name="Jeske O."/>
            <person name="Meyerdierks A."/>
            <person name="Storesund J.E."/>
            <person name="Kallscheuer N."/>
            <person name="Luecker S."/>
            <person name="Lage O.M."/>
            <person name="Pohl T."/>
            <person name="Merkel B.J."/>
            <person name="Hornburger P."/>
            <person name="Mueller R.-W."/>
            <person name="Bruemmer F."/>
            <person name="Labrenz M."/>
            <person name="Spormann A.M."/>
            <person name="Op Den Camp H."/>
            <person name="Overmann J."/>
            <person name="Amann R."/>
            <person name="Jetten M.S.M."/>
            <person name="Mascher T."/>
            <person name="Medema M.H."/>
            <person name="Devos D.P."/>
            <person name="Kaster A.-K."/>
            <person name="Ovreas L."/>
            <person name="Rohde M."/>
            <person name="Galperin M.Y."/>
            <person name="Jogler C."/>
        </authorList>
    </citation>
    <scope>NUCLEOTIDE SEQUENCE [LARGE SCALE GENOMIC DNA]</scope>
    <source>
        <strain evidence="7 8">Pla123a</strain>
    </source>
</reference>
<gene>
    <name evidence="7" type="ORF">Pla123a_30740</name>
</gene>
<protein>
    <submittedName>
        <fullName evidence="7">RDD family protein</fullName>
    </submittedName>
</protein>
<evidence type="ECO:0000259" key="6">
    <source>
        <dbReference type="Pfam" id="PF06271"/>
    </source>
</evidence>
<keyword evidence="2 5" id="KW-0812">Transmembrane</keyword>
<feature type="domain" description="RDD" evidence="6">
    <location>
        <begin position="29"/>
        <end position="147"/>
    </location>
</feature>
<dbReference type="EMBL" id="SJPO01000007">
    <property type="protein sequence ID" value="TWT75564.1"/>
    <property type="molecule type" value="Genomic_DNA"/>
</dbReference>
<dbReference type="GO" id="GO:0016020">
    <property type="term" value="C:membrane"/>
    <property type="evidence" value="ECO:0007669"/>
    <property type="project" value="UniProtKB-SubCell"/>
</dbReference>
<accession>A0A5C5YL42</accession>
<keyword evidence="4 5" id="KW-0472">Membrane</keyword>
<comment type="subcellular location">
    <subcellularLocation>
        <location evidence="1">Membrane</location>
        <topology evidence="1">Multi-pass membrane protein</topology>
    </subcellularLocation>
</comment>
<dbReference type="InterPro" id="IPR010432">
    <property type="entry name" value="RDD"/>
</dbReference>
<dbReference type="OrthoDB" id="262725at2"/>
<evidence type="ECO:0000256" key="4">
    <source>
        <dbReference type="ARBA" id="ARBA00023136"/>
    </source>
</evidence>
<evidence type="ECO:0000256" key="5">
    <source>
        <dbReference type="SAM" id="Phobius"/>
    </source>
</evidence>
<dbReference type="Proteomes" id="UP000318478">
    <property type="component" value="Unassembled WGS sequence"/>
</dbReference>
<organism evidence="7 8">
    <name type="scientific">Posidoniimonas polymericola</name>
    <dbReference type="NCBI Taxonomy" id="2528002"/>
    <lineage>
        <taxon>Bacteria</taxon>
        <taxon>Pseudomonadati</taxon>
        <taxon>Planctomycetota</taxon>
        <taxon>Planctomycetia</taxon>
        <taxon>Pirellulales</taxon>
        <taxon>Lacipirellulaceae</taxon>
        <taxon>Posidoniimonas</taxon>
    </lineage>
</organism>
<sequence>MSTDAPHEENFESELVEGDGPAVDTFGTTVPRHLAGLVDNVVAMMLSVVCAKALPNSMPLLQGVVVFAVYLVYFAFLELVFSTTPGKLMNGLVNRDFSGGRCSARQTMIRTLFRLLEVNPLLFGFLPAAASIIWSRNHQRFGDKVAGTVVVFR</sequence>
<evidence type="ECO:0000313" key="8">
    <source>
        <dbReference type="Proteomes" id="UP000318478"/>
    </source>
</evidence>
<dbReference type="PANTHER" id="PTHR38480:SF1">
    <property type="entry name" value="SLR0254 PROTEIN"/>
    <property type="match status" value="1"/>
</dbReference>
<proteinExistence type="predicted"/>
<dbReference type="PANTHER" id="PTHR38480">
    <property type="entry name" value="SLR0254 PROTEIN"/>
    <property type="match status" value="1"/>
</dbReference>